<dbReference type="EMBL" id="JAPJZI010000001">
    <property type="protein sequence ID" value="MDA5401108.1"/>
    <property type="molecule type" value="Genomic_DNA"/>
</dbReference>
<accession>A0A9X3ZJP5</accession>
<evidence type="ECO:0000313" key="3">
    <source>
        <dbReference type="Proteomes" id="UP001151234"/>
    </source>
</evidence>
<name>A0A9X3ZJP5_9HYPH</name>
<dbReference type="Gene3D" id="1.10.3680.10">
    <property type="entry name" value="TerB-like"/>
    <property type="match status" value="1"/>
</dbReference>
<dbReference type="SUPFAM" id="SSF158682">
    <property type="entry name" value="TerB-like"/>
    <property type="match status" value="1"/>
</dbReference>
<feature type="domain" description="Co-chaperone DjlA N-terminal" evidence="1">
    <location>
        <begin position="27"/>
        <end position="143"/>
    </location>
</feature>
<keyword evidence="3" id="KW-1185">Reference proteome</keyword>
<proteinExistence type="predicted"/>
<reference evidence="2" key="1">
    <citation type="submission" date="2022-11" db="EMBL/GenBank/DDBJ databases">
        <title>Draft genome sequence of Hoeflea poritis E7-10 and Hoeflea prorocentri PM5-8, separated from scleractinian coral Porites lutea and marine dinoflagellate.</title>
        <authorList>
            <person name="Zhang G."/>
            <person name="Wei Q."/>
            <person name="Cai L."/>
        </authorList>
    </citation>
    <scope>NUCLEOTIDE SEQUENCE</scope>
    <source>
        <strain evidence="2">PM5-8</strain>
    </source>
</reference>
<organism evidence="2 3">
    <name type="scientific">Hoeflea prorocentri</name>
    <dbReference type="NCBI Taxonomy" id="1922333"/>
    <lineage>
        <taxon>Bacteria</taxon>
        <taxon>Pseudomonadati</taxon>
        <taxon>Pseudomonadota</taxon>
        <taxon>Alphaproteobacteria</taxon>
        <taxon>Hyphomicrobiales</taxon>
        <taxon>Rhizobiaceae</taxon>
        <taxon>Hoeflea</taxon>
    </lineage>
</organism>
<dbReference type="InterPro" id="IPR007791">
    <property type="entry name" value="DjlA_N"/>
</dbReference>
<sequence length="155" mass="17742">MFEQFQRFIQSLGGEEQRDVTHDDPRVAAAALFFHVIDADGVSDPAEREKLSELLEQQYSLNKTELQKLIDAGKQAEDEAVDFYAFTSVLKRSLDAEQRVKFIELLWELVYADGERHELEDNVVWRVAELLGVSDRDRVLMRQRVAARLGSGEDG</sequence>
<protein>
    <submittedName>
        <fullName evidence="2">TerB family tellurite resistance protein</fullName>
    </submittedName>
</protein>
<comment type="caution">
    <text evidence="2">The sequence shown here is derived from an EMBL/GenBank/DDBJ whole genome shotgun (WGS) entry which is preliminary data.</text>
</comment>
<dbReference type="Pfam" id="PF05099">
    <property type="entry name" value="TerB"/>
    <property type="match status" value="1"/>
</dbReference>
<dbReference type="AlphaFoldDB" id="A0A9X3ZJP5"/>
<evidence type="ECO:0000259" key="1">
    <source>
        <dbReference type="Pfam" id="PF05099"/>
    </source>
</evidence>
<gene>
    <name evidence="2" type="ORF">OQ273_21220</name>
</gene>
<evidence type="ECO:0000313" key="2">
    <source>
        <dbReference type="EMBL" id="MDA5401108.1"/>
    </source>
</evidence>
<dbReference type="CDD" id="cd07313">
    <property type="entry name" value="terB_like_2"/>
    <property type="match status" value="1"/>
</dbReference>
<dbReference type="RefSeq" id="WP_267992916.1">
    <property type="nucleotide sequence ID" value="NZ_JAPJZI010000001.1"/>
</dbReference>
<dbReference type="InterPro" id="IPR029024">
    <property type="entry name" value="TerB-like"/>
</dbReference>
<dbReference type="Proteomes" id="UP001151234">
    <property type="component" value="Unassembled WGS sequence"/>
</dbReference>